<dbReference type="AlphaFoldDB" id="A0A1Q4H4R5"/>
<keyword evidence="6" id="KW-0411">Iron-sulfur</keyword>
<dbReference type="GO" id="GO:0004497">
    <property type="term" value="F:monooxygenase activity"/>
    <property type="evidence" value="ECO:0007669"/>
    <property type="project" value="UniProtKB-ARBA"/>
</dbReference>
<comment type="function">
    <text evidence="1">Iron-sulfur subunit of the cytochrome bc1 complex, an essential component of the respiratory electron transport chain required for ATP synthesis. The bc1 complex catalyzes the oxidation of menaquinol and the reduction of cytochrome c in the respiratory chain. The bc1 complex operates through a Q-cycle mechanism that couples electron transfer to generation of the proton gradient that drives ATP synthesis.</text>
</comment>
<evidence type="ECO:0000313" key="14">
    <source>
        <dbReference type="Proteomes" id="UP000220340"/>
    </source>
</evidence>
<dbReference type="EMBL" id="MIJD01000054">
    <property type="protein sequence ID" value="OPE54966.1"/>
    <property type="molecule type" value="Genomic_DNA"/>
</dbReference>
<protein>
    <recommendedName>
        <fullName evidence="2">Cytochrome bc1 complex Rieske iron-sulfur subunit</fullName>
    </recommendedName>
    <alternativeName>
        <fullName evidence="8">Cytochrome bc1 reductase complex subunit QcrA</fullName>
    </alternativeName>
</protein>
<comment type="cofactor">
    <cofactor evidence="9">
        <name>[2Fe-2S] cluster</name>
        <dbReference type="ChEBI" id="CHEBI:190135"/>
    </cofactor>
</comment>
<evidence type="ECO:0000313" key="11">
    <source>
        <dbReference type="EMBL" id="OPE54966.1"/>
    </source>
</evidence>
<keyword evidence="5" id="KW-0408">Iron</keyword>
<dbReference type="GO" id="GO:0016020">
    <property type="term" value="C:membrane"/>
    <property type="evidence" value="ECO:0007669"/>
    <property type="project" value="InterPro"/>
</dbReference>
<dbReference type="SUPFAM" id="SSF50022">
    <property type="entry name" value="ISP domain"/>
    <property type="match status" value="1"/>
</dbReference>
<dbReference type="GO" id="GO:0051537">
    <property type="term" value="F:2 iron, 2 sulfur cluster binding"/>
    <property type="evidence" value="ECO:0007669"/>
    <property type="project" value="UniProtKB-KW"/>
</dbReference>
<sequence>MNPEPAVIARRQALVCAGVAVGTGALVACTRGQEQPARPVREDGVLADTAEVPVGSALIVDGIVVTQPRAGEFAGFSAVCLHAGCAVSKVDGAEVICPCHHSTFGLDGAVISGPARAPLAPAAITVRGDSVVAG</sequence>
<feature type="domain" description="Rieske" evidence="10">
    <location>
        <begin position="44"/>
        <end position="133"/>
    </location>
</feature>
<dbReference type="EMBL" id="PDCR01000036">
    <property type="protein sequence ID" value="PEG52160.1"/>
    <property type="molecule type" value="Genomic_DNA"/>
</dbReference>
<keyword evidence="14" id="KW-1185">Reference proteome</keyword>
<name>A0A1Q4H4R5_9MYCO</name>
<keyword evidence="4" id="KW-0479">Metal-binding</keyword>
<dbReference type="InterPro" id="IPR036922">
    <property type="entry name" value="Rieske_2Fe-2S_sf"/>
</dbReference>
<evidence type="ECO:0000256" key="9">
    <source>
        <dbReference type="ARBA" id="ARBA00034078"/>
    </source>
</evidence>
<keyword evidence="3" id="KW-0001">2Fe-2S</keyword>
<reference evidence="12 14" key="2">
    <citation type="submission" date="2017-10" db="EMBL/GenBank/DDBJ databases">
        <title>The new phylogeny of genus Mycobacterium.</title>
        <authorList>
            <person name="Tortoli E."/>
            <person name="Trovato A."/>
            <person name="Cirillo D.M."/>
        </authorList>
    </citation>
    <scope>NUCLEOTIDE SEQUENCE [LARGE SCALE GENOMIC DNA]</scope>
    <source>
        <strain evidence="12 14">IP141170001</strain>
    </source>
</reference>
<dbReference type="GO" id="GO:0016705">
    <property type="term" value="F:oxidoreductase activity, acting on paired donors, with incorporation or reduction of molecular oxygen"/>
    <property type="evidence" value="ECO:0007669"/>
    <property type="project" value="UniProtKB-ARBA"/>
</dbReference>
<dbReference type="Proteomes" id="UP000220340">
    <property type="component" value="Unassembled WGS sequence"/>
</dbReference>
<evidence type="ECO:0000256" key="6">
    <source>
        <dbReference type="ARBA" id="ARBA00023014"/>
    </source>
</evidence>
<proteinExistence type="predicted"/>
<dbReference type="PROSITE" id="PS51296">
    <property type="entry name" value="RIESKE"/>
    <property type="match status" value="1"/>
</dbReference>
<organism evidence="12 14">
    <name type="scientific">Mycolicibacterium diernhoferi</name>
    <dbReference type="NCBI Taxonomy" id="1801"/>
    <lineage>
        <taxon>Bacteria</taxon>
        <taxon>Bacillati</taxon>
        <taxon>Actinomycetota</taxon>
        <taxon>Actinomycetes</taxon>
        <taxon>Mycobacteriales</taxon>
        <taxon>Mycobacteriaceae</taxon>
        <taxon>Mycolicibacterium</taxon>
    </lineage>
</organism>
<evidence type="ECO:0000256" key="8">
    <source>
        <dbReference type="ARBA" id="ARBA00029586"/>
    </source>
</evidence>
<evidence type="ECO:0000256" key="2">
    <source>
        <dbReference type="ARBA" id="ARBA00015816"/>
    </source>
</evidence>
<dbReference type="RefSeq" id="WP_073859569.1">
    <property type="nucleotide sequence ID" value="NZ_BAAATC010000021.1"/>
</dbReference>
<accession>A0A1Q4H4R5</accession>
<evidence type="ECO:0000256" key="4">
    <source>
        <dbReference type="ARBA" id="ARBA00022723"/>
    </source>
</evidence>
<dbReference type="InterPro" id="IPR017941">
    <property type="entry name" value="Rieske_2Fe-2S"/>
</dbReference>
<dbReference type="Gene3D" id="2.102.10.10">
    <property type="entry name" value="Rieske [2Fe-2S] iron-sulphur domain"/>
    <property type="match status" value="1"/>
</dbReference>
<comment type="caution">
    <text evidence="12">The sequence shown here is derived from an EMBL/GenBank/DDBJ whole genome shotgun (WGS) entry which is preliminary data.</text>
</comment>
<dbReference type="PRINTS" id="PR00162">
    <property type="entry name" value="RIESKE"/>
</dbReference>
<evidence type="ECO:0000256" key="1">
    <source>
        <dbReference type="ARBA" id="ARBA00002494"/>
    </source>
</evidence>
<evidence type="ECO:0000259" key="10">
    <source>
        <dbReference type="PROSITE" id="PS51296"/>
    </source>
</evidence>
<reference evidence="11 13" key="1">
    <citation type="submission" date="2016-09" db="EMBL/GenBank/DDBJ databases">
        <title>genome sequences of unsequenced Mycobacteria.</title>
        <authorList>
            <person name="Greninger A.L."/>
            <person name="Jerome K.R."/>
            <person name="Mcnair B."/>
            <person name="Wallis C."/>
            <person name="Fang F."/>
        </authorList>
    </citation>
    <scope>NUCLEOTIDE SEQUENCE [LARGE SCALE GENOMIC DNA]</scope>
    <source>
        <strain evidence="11 13">BM1</strain>
    </source>
</reference>
<evidence type="ECO:0000313" key="13">
    <source>
        <dbReference type="Proteomes" id="UP000191039"/>
    </source>
</evidence>
<dbReference type="STRING" id="1801.BRW64_26880"/>
<dbReference type="CDD" id="cd03467">
    <property type="entry name" value="Rieske"/>
    <property type="match status" value="1"/>
</dbReference>
<evidence type="ECO:0000313" key="12">
    <source>
        <dbReference type="EMBL" id="PEG52160.1"/>
    </source>
</evidence>
<evidence type="ECO:0000256" key="7">
    <source>
        <dbReference type="ARBA" id="ARBA00023157"/>
    </source>
</evidence>
<gene>
    <name evidence="11" type="ORF">BV510_07535</name>
    <name evidence="12" type="ORF">CRI78_23045</name>
</gene>
<dbReference type="PANTHER" id="PTHR10134">
    <property type="entry name" value="CYTOCHROME B-C1 COMPLEX SUBUNIT RIESKE, MITOCHONDRIAL"/>
    <property type="match status" value="1"/>
</dbReference>
<keyword evidence="7" id="KW-1015">Disulfide bond</keyword>
<dbReference type="InterPro" id="IPR014349">
    <property type="entry name" value="Rieske_Fe-S_prot"/>
</dbReference>
<dbReference type="Pfam" id="PF00355">
    <property type="entry name" value="Rieske"/>
    <property type="match status" value="1"/>
</dbReference>
<dbReference type="OrthoDB" id="25106at2"/>
<dbReference type="Proteomes" id="UP000191039">
    <property type="component" value="Unassembled WGS sequence"/>
</dbReference>
<evidence type="ECO:0000256" key="3">
    <source>
        <dbReference type="ARBA" id="ARBA00022714"/>
    </source>
</evidence>
<dbReference type="InterPro" id="IPR005805">
    <property type="entry name" value="Rieske_Fe-S_prot_C"/>
</dbReference>
<dbReference type="GO" id="GO:0046872">
    <property type="term" value="F:metal ion binding"/>
    <property type="evidence" value="ECO:0007669"/>
    <property type="project" value="UniProtKB-KW"/>
</dbReference>
<evidence type="ECO:0000256" key="5">
    <source>
        <dbReference type="ARBA" id="ARBA00023004"/>
    </source>
</evidence>